<feature type="signal peptide" evidence="1">
    <location>
        <begin position="1"/>
        <end position="19"/>
    </location>
</feature>
<sequence length="216" mass="24294">MKKIILVAFTIVSVLSVHAQKGSIMLGTDLGYSRVDGFDDVSTNTFSFSPVIAYEVANNFYLGIKSDLSYSESSEKFYDINGDLAFKDKLNNYTTKIGGFIRYYHPFSETFGIYGDLGAGYIQGRQNSTVRDYSTASTYSDDLGRQRQYGYYIDFTPALFINFKNNFGLNVSFGGVEWSDTKTNVAADYKNYTTSKDFDFTFGKAIKVGVMKKFSF</sequence>
<comment type="caution">
    <text evidence="2">The sequence shown here is derived from an EMBL/GenBank/DDBJ whole genome shotgun (WGS) entry which is preliminary data.</text>
</comment>
<dbReference type="SUPFAM" id="SSF56925">
    <property type="entry name" value="OMPA-like"/>
    <property type="match status" value="1"/>
</dbReference>
<dbReference type="OrthoDB" id="1451256at2"/>
<dbReference type="AlphaFoldDB" id="A0A563DCC9"/>
<name>A0A563DCC9_9FLAO</name>
<proteinExistence type="predicted"/>
<gene>
    <name evidence="2" type="ORF">ETU09_06720</name>
</gene>
<evidence type="ECO:0008006" key="4">
    <source>
        <dbReference type="Google" id="ProtNLM"/>
    </source>
</evidence>
<evidence type="ECO:0000313" key="2">
    <source>
        <dbReference type="EMBL" id="TWP27782.1"/>
    </source>
</evidence>
<accession>A0A563DCC9</accession>
<dbReference type="Proteomes" id="UP000319499">
    <property type="component" value="Unassembled WGS sequence"/>
</dbReference>
<dbReference type="RefSeq" id="WP_146292738.1">
    <property type="nucleotide sequence ID" value="NZ_SELH01000021.1"/>
</dbReference>
<evidence type="ECO:0000313" key="3">
    <source>
        <dbReference type="Proteomes" id="UP000319499"/>
    </source>
</evidence>
<dbReference type="EMBL" id="SELH01000021">
    <property type="protein sequence ID" value="TWP27782.1"/>
    <property type="molecule type" value="Genomic_DNA"/>
</dbReference>
<keyword evidence="3" id="KW-1185">Reference proteome</keyword>
<dbReference type="InterPro" id="IPR011250">
    <property type="entry name" value="OMP/PagP_B-barrel"/>
</dbReference>
<keyword evidence="1" id="KW-0732">Signal</keyword>
<organism evidence="2 3">
    <name type="scientific">Apibacter muscae</name>
    <dbReference type="NCBI Taxonomy" id="2509004"/>
    <lineage>
        <taxon>Bacteria</taxon>
        <taxon>Pseudomonadati</taxon>
        <taxon>Bacteroidota</taxon>
        <taxon>Flavobacteriia</taxon>
        <taxon>Flavobacteriales</taxon>
        <taxon>Weeksellaceae</taxon>
        <taxon>Apibacter</taxon>
    </lineage>
</organism>
<evidence type="ECO:0000256" key="1">
    <source>
        <dbReference type="SAM" id="SignalP"/>
    </source>
</evidence>
<protein>
    <recommendedName>
        <fullName evidence="4">Outer membrane protein beta-barrel domain-containing protein</fullName>
    </recommendedName>
</protein>
<reference evidence="2 3" key="1">
    <citation type="submission" date="2019-02" db="EMBL/GenBank/DDBJ databases">
        <title>Apibacter muscae sp. nov.: a novel member of the house fly microbiota.</title>
        <authorList>
            <person name="Park R."/>
        </authorList>
    </citation>
    <scope>NUCLEOTIDE SEQUENCE [LARGE SCALE GENOMIC DNA]</scope>
    <source>
        <strain evidence="2 3">AL1</strain>
    </source>
</reference>
<feature type="chain" id="PRO_5022141596" description="Outer membrane protein beta-barrel domain-containing protein" evidence="1">
    <location>
        <begin position="20"/>
        <end position="216"/>
    </location>
</feature>